<dbReference type="Proteomes" id="UP000616839">
    <property type="component" value="Unassembled WGS sequence"/>
</dbReference>
<gene>
    <name evidence="2" type="ORF">IE331_00420</name>
</gene>
<dbReference type="Gene3D" id="3.20.20.140">
    <property type="entry name" value="Metal-dependent hydrolases"/>
    <property type="match status" value="1"/>
</dbReference>
<dbReference type="PANTHER" id="PTHR22642:SF2">
    <property type="entry name" value="PROTEIN LONG AFTER FAR-RED 3"/>
    <property type="match status" value="1"/>
</dbReference>
<dbReference type="Pfam" id="PF07969">
    <property type="entry name" value="Amidohydro_3"/>
    <property type="match status" value="1"/>
</dbReference>
<dbReference type="InterPro" id="IPR032466">
    <property type="entry name" value="Metal_Hydrolase"/>
</dbReference>
<comment type="caution">
    <text evidence="2">The sequence shown here is derived from an EMBL/GenBank/DDBJ whole genome shotgun (WGS) entry which is preliminary data.</text>
</comment>
<sequence length="548" mass="59631">MTGLLFVNGRVFDGQRDRGRQAVAVRDGRVVAMGDLDVAREQAGPDAEEVDLAGGMLVPGFQDAHVHPMIGGLEQLRCDLSGLGSREEYVAALRRHVAERPDDEWVRGGGWSVDMFGPEGPTASMLDEIVSDRPAFLPSTDHHDAWVNTRALEIAGITSATPDPPDGWFVRDADGNPTGTVREAAMAMVGDHVTTSREEYADALRSAQQHLYSWGITGWHDALIGGYAGLDDPTQAYLDLIAAGELNSLVHTSQWWDRDRGLEQVQDLCDQRDRLAEAGLDARSVKVMMDGVTQTFTAAMSEPYVGELHCPCGDSGLNFLSRHEAIEAVTALDDAGFQVHFHAIGDLAVTHALDAVEAARRANGMNDRRHQVAHLQLVRPEDRGRFRSLGVSANIEGMWASSMTPAVELLAPHLDDRRMQWHYPVADILAAGGHVAGGSDWPINPPDVIAAIHVLVNRCAYGSDEDAKDPLTPEQAITIEQALEAYTHGSAWVNHRTDAGMIQVGSRADAVVLDQDLCALPNEELGRTRVMRTYTEGRLVFERDGRGG</sequence>
<dbReference type="PANTHER" id="PTHR22642">
    <property type="entry name" value="IMIDAZOLONEPROPIONASE"/>
    <property type="match status" value="1"/>
</dbReference>
<dbReference type="Gene3D" id="2.30.40.10">
    <property type="entry name" value="Urease, subunit C, domain 1"/>
    <property type="match status" value="1"/>
</dbReference>
<dbReference type="SUPFAM" id="SSF51338">
    <property type="entry name" value="Composite domain of metallo-dependent hydrolases"/>
    <property type="match status" value="1"/>
</dbReference>
<evidence type="ECO:0000259" key="1">
    <source>
        <dbReference type="Pfam" id="PF07969"/>
    </source>
</evidence>
<dbReference type="EMBL" id="JACYXZ010000001">
    <property type="protein sequence ID" value="MBD8868077.1"/>
    <property type="molecule type" value="Genomic_DNA"/>
</dbReference>
<proteinExistence type="predicted"/>
<dbReference type="Gene3D" id="3.10.310.70">
    <property type="match status" value="1"/>
</dbReference>
<dbReference type="CDD" id="cd01300">
    <property type="entry name" value="YtcJ_like"/>
    <property type="match status" value="1"/>
</dbReference>
<dbReference type="InterPro" id="IPR013108">
    <property type="entry name" value="Amidohydro_3"/>
</dbReference>
<accession>A0A927K117</accession>
<dbReference type="InterPro" id="IPR033932">
    <property type="entry name" value="YtcJ-like"/>
</dbReference>
<dbReference type="AlphaFoldDB" id="A0A927K117"/>
<dbReference type="SUPFAM" id="SSF51556">
    <property type="entry name" value="Metallo-dependent hydrolases"/>
    <property type="match status" value="1"/>
</dbReference>
<protein>
    <submittedName>
        <fullName evidence="2">Amidohydrolase</fullName>
    </submittedName>
</protein>
<keyword evidence="3" id="KW-1185">Reference proteome</keyword>
<organism evidence="2 3">
    <name type="scientific">Nocardioides donggukensis</name>
    <dbReference type="NCBI Taxonomy" id="2774019"/>
    <lineage>
        <taxon>Bacteria</taxon>
        <taxon>Bacillati</taxon>
        <taxon>Actinomycetota</taxon>
        <taxon>Actinomycetes</taxon>
        <taxon>Propionibacteriales</taxon>
        <taxon>Nocardioidaceae</taxon>
        <taxon>Nocardioides</taxon>
    </lineage>
</organism>
<evidence type="ECO:0000313" key="2">
    <source>
        <dbReference type="EMBL" id="MBD8868077.1"/>
    </source>
</evidence>
<evidence type="ECO:0000313" key="3">
    <source>
        <dbReference type="Proteomes" id="UP000616839"/>
    </source>
</evidence>
<reference evidence="2" key="1">
    <citation type="submission" date="2020-09" db="EMBL/GenBank/DDBJ databases">
        <title>Nocardioides sp. strain MJB4 16S ribosomal RNA gene Genome sequencing and assembly.</title>
        <authorList>
            <person name="Kim I."/>
        </authorList>
    </citation>
    <scope>NUCLEOTIDE SEQUENCE</scope>
    <source>
        <strain evidence="2">MJB4</strain>
    </source>
</reference>
<dbReference type="GO" id="GO:0016810">
    <property type="term" value="F:hydrolase activity, acting on carbon-nitrogen (but not peptide) bonds"/>
    <property type="evidence" value="ECO:0007669"/>
    <property type="project" value="InterPro"/>
</dbReference>
<name>A0A927K117_9ACTN</name>
<dbReference type="InterPro" id="IPR011059">
    <property type="entry name" value="Metal-dep_hydrolase_composite"/>
</dbReference>
<feature type="domain" description="Amidohydrolase 3" evidence="1">
    <location>
        <begin position="48"/>
        <end position="541"/>
    </location>
</feature>
<dbReference type="RefSeq" id="WP_192139434.1">
    <property type="nucleotide sequence ID" value="NZ_JACYXZ010000001.1"/>
</dbReference>